<dbReference type="InterPro" id="IPR037033">
    <property type="entry name" value="DNA-dir_RNAP_su2_hyb_sf"/>
</dbReference>
<evidence type="ECO:0000256" key="9">
    <source>
        <dbReference type="ARBA" id="ARBA00022833"/>
    </source>
</evidence>
<comment type="similarity">
    <text evidence="3 13">Belongs to the RNA polymerase beta chain family.</text>
</comment>
<keyword evidence="5" id="KW-0963">Cytoplasm</keyword>
<dbReference type="Pfam" id="PF00562">
    <property type="entry name" value="RNA_pol_Rpb2_6"/>
    <property type="match status" value="1"/>
</dbReference>
<organism evidence="18 19">
    <name type="scientific">Nanoarchaeum equitans (strain Kin4-M)</name>
    <dbReference type="NCBI Taxonomy" id="228908"/>
    <lineage>
        <taxon>Archaea</taxon>
        <taxon>Nanobdellota</taxon>
        <taxon>Candidatus Nanoarchaeia</taxon>
        <taxon>Nanoarchaeales</taxon>
        <taxon>Nanoarchaeaceae</taxon>
        <taxon>Nanoarchaeum</taxon>
    </lineage>
</organism>
<dbReference type="Pfam" id="PF04560">
    <property type="entry name" value="RNA_pol_Rpb2_7"/>
    <property type="match status" value="1"/>
</dbReference>
<evidence type="ECO:0000256" key="10">
    <source>
        <dbReference type="ARBA" id="ARBA00023125"/>
    </source>
</evidence>
<evidence type="ECO:0000313" key="19">
    <source>
        <dbReference type="Proteomes" id="UP000000578"/>
    </source>
</evidence>
<dbReference type="GO" id="GO:0000428">
    <property type="term" value="C:DNA-directed RNA polymerase complex"/>
    <property type="evidence" value="ECO:0007669"/>
    <property type="project" value="UniProtKB-KW"/>
</dbReference>
<gene>
    <name evidence="18" type="ordered locus">NEQ156</name>
</gene>
<dbReference type="GO" id="GO:0006351">
    <property type="term" value="P:DNA-templated transcription"/>
    <property type="evidence" value="ECO:0007669"/>
    <property type="project" value="InterPro"/>
</dbReference>
<evidence type="ECO:0000259" key="17">
    <source>
        <dbReference type="Pfam" id="PF04567"/>
    </source>
</evidence>
<comment type="function">
    <text evidence="13">DNA-dependent RNA polymerase catalyzes the transcription of DNA into RNA using the four ribonucleoside triphosphates as substrates.</text>
</comment>
<dbReference type="KEGG" id="neq:NEQ156"/>
<dbReference type="InterPro" id="IPR007120">
    <property type="entry name" value="DNA-dir_RNAP_su2_dom"/>
</dbReference>
<evidence type="ECO:0000256" key="4">
    <source>
        <dbReference type="ARBA" id="ARBA00022478"/>
    </source>
</evidence>
<dbReference type="BioCyc" id="NEQU228908:GJB6-168-MONOMER"/>
<evidence type="ECO:0000259" key="14">
    <source>
        <dbReference type="Pfam" id="PF00562"/>
    </source>
</evidence>
<evidence type="ECO:0000259" key="15">
    <source>
        <dbReference type="Pfam" id="PF04560"/>
    </source>
</evidence>
<evidence type="ECO:0000256" key="8">
    <source>
        <dbReference type="ARBA" id="ARBA00022723"/>
    </source>
</evidence>
<evidence type="ECO:0000256" key="3">
    <source>
        <dbReference type="ARBA" id="ARBA00006835"/>
    </source>
</evidence>
<dbReference type="Pfam" id="PF04567">
    <property type="entry name" value="RNA_pol_Rpb2_5"/>
    <property type="match status" value="1"/>
</dbReference>
<dbReference type="InterPro" id="IPR014724">
    <property type="entry name" value="RNA_pol_RPB2_OB-fold"/>
</dbReference>
<dbReference type="STRING" id="228908.NEQ156"/>
<dbReference type="NCBIfam" id="TIGR03670">
    <property type="entry name" value="rpoB_arch"/>
    <property type="match status" value="1"/>
</dbReference>
<dbReference type="SUPFAM" id="SSF64484">
    <property type="entry name" value="beta and beta-prime subunits of DNA dependent RNA-polymerase"/>
    <property type="match status" value="1"/>
</dbReference>
<dbReference type="EC" id="2.7.7.6" evidence="13"/>
<feature type="domain" description="RNA polymerase Rpb2" evidence="15">
    <location>
        <begin position="509"/>
        <end position="597"/>
    </location>
</feature>
<dbReference type="Pfam" id="PF04566">
    <property type="entry name" value="RNA_pol_Rpb2_4"/>
    <property type="match status" value="1"/>
</dbReference>
<dbReference type="GO" id="GO:0008270">
    <property type="term" value="F:zinc ion binding"/>
    <property type="evidence" value="ECO:0007669"/>
    <property type="project" value="InterPro"/>
</dbReference>
<dbReference type="GO" id="GO:0003899">
    <property type="term" value="F:DNA-directed RNA polymerase activity"/>
    <property type="evidence" value="ECO:0007669"/>
    <property type="project" value="UniProtKB-EC"/>
</dbReference>
<keyword evidence="9" id="KW-0862">Zinc</keyword>
<keyword evidence="10" id="KW-0238">DNA-binding</keyword>
<dbReference type="InterPro" id="IPR019969">
    <property type="entry name" value="RNAP_Rpo2"/>
</dbReference>
<dbReference type="InterPro" id="IPR007647">
    <property type="entry name" value="RNA_pol_Rpb2_5"/>
</dbReference>
<proteinExistence type="inferred from homology"/>
<dbReference type="PANTHER" id="PTHR20856">
    <property type="entry name" value="DNA-DIRECTED RNA POLYMERASE I SUBUNIT 2"/>
    <property type="match status" value="1"/>
</dbReference>
<dbReference type="InterPro" id="IPR007641">
    <property type="entry name" value="RNA_pol_Rpb2_7"/>
</dbReference>
<evidence type="ECO:0000256" key="6">
    <source>
        <dbReference type="ARBA" id="ARBA00022679"/>
    </source>
</evidence>
<evidence type="ECO:0000259" key="16">
    <source>
        <dbReference type="Pfam" id="PF04566"/>
    </source>
</evidence>
<dbReference type="InterPro" id="IPR007646">
    <property type="entry name" value="RNA_pol_Rpb2_4"/>
</dbReference>
<accession>Q74MN2</accession>
<dbReference type="GO" id="GO:0032549">
    <property type="term" value="F:ribonucleoside binding"/>
    <property type="evidence" value="ECO:0007669"/>
    <property type="project" value="InterPro"/>
</dbReference>
<reference evidence="18 19" key="1">
    <citation type="journal article" date="2003" name="Proc. Natl. Acad. Sci. U.S.A.">
        <title>The genome of Nanoarchaeum equitans: insights into early archaeal evolution and derived parasitism.</title>
        <authorList>
            <person name="Waters E."/>
            <person name="Hohn M.J."/>
            <person name="Ahel I."/>
            <person name="Graham D.E."/>
            <person name="Adams M.D."/>
            <person name="Barnstead M."/>
            <person name="Beeson K.Y."/>
            <person name="Bibbs L."/>
            <person name="Bolanos R."/>
            <person name="Keller M."/>
            <person name="Kretz K."/>
            <person name="Lin X."/>
            <person name="Mathur E."/>
            <person name="Ni J."/>
            <person name="Podar M."/>
            <person name="Richardson T."/>
            <person name="Sutton G.G."/>
            <person name="Simon M."/>
            <person name="Soll D."/>
            <person name="Stetter K.O."/>
            <person name="Short J.M."/>
            <person name="Noordewier M."/>
        </authorList>
    </citation>
    <scope>NUCLEOTIDE SEQUENCE [LARGE SCALE GENOMIC DNA]</scope>
    <source>
        <strain evidence="18 19">Kin4-M</strain>
    </source>
</reference>
<dbReference type="EMBL" id="AE017199">
    <property type="protein sequence ID" value="AAR39011.1"/>
    <property type="molecule type" value="Genomic_DNA"/>
</dbReference>
<evidence type="ECO:0000256" key="13">
    <source>
        <dbReference type="RuleBase" id="RU363031"/>
    </source>
</evidence>
<dbReference type="Gene3D" id="2.40.270.10">
    <property type="entry name" value="DNA-directed RNA polymerase, subunit 2, domain 6"/>
    <property type="match status" value="1"/>
</dbReference>
<protein>
    <recommendedName>
        <fullName evidence="13">DNA-directed RNA polymerase subunit beta</fullName>
        <ecNumber evidence="13">2.7.7.6</ecNumber>
    </recommendedName>
</protein>
<dbReference type="CDD" id="cd00653">
    <property type="entry name" value="RNA_pol_B_RPB2"/>
    <property type="match status" value="1"/>
</dbReference>
<feature type="domain" description="RNA polymerase Rpb2" evidence="16">
    <location>
        <begin position="5"/>
        <end position="65"/>
    </location>
</feature>
<dbReference type="Gene3D" id="3.90.1070.20">
    <property type="match status" value="1"/>
</dbReference>
<feature type="domain" description="RNA polymerase Rpb2" evidence="17">
    <location>
        <begin position="86"/>
        <end position="118"/>
    </location>
</feature>
<dbReference type="PATRIC" id="fig|228908.8.peg.159"/>
<dbReference type="PROSITE" id="PS01166">
    <property type="entry name" value="RNA_POL_BETA"/>
    <property type="match status" value="1"/>
</dbReference>
<keyword evidence="19" id="KW-1185">Reference proteome</keyword>
<comment type="subcellular location">
    <subcellularLocation>
        <location evidence="2">Cytoplasm</location>
    </subcellularLocation>
</comment>
<dbReference type="HOGENOM" id="CLU_000524_2_2_2"/>
<comment type="cofactor">
    <cofactor evidence="1">
        <name>Zn(2+)</name>
        <dbReference type="ChEBI" id="CHEBI:29105"/>
    </cofactor>
</comment>
<feature type="domain" description="DNA-directed RNA polymerase subunit 2 hybrid-binding" evidence="14">
    <location>
        <begin position="134"/>
        <end position="507"/>
    </location>
</feature>
<dbReference type="AlphaFoldDB" id="Q74MN2"/>
<comment type="catalytic activity">
    <reaction evidence="12 13">
        <text>RNA(n) + a ribonucleoside 5'-triphosphate = RNA(n+1) + diphosphate</text>
        <dbReference type="Rhea" id="RHEA:21248"/>
        <dbReference type="Rhea" id="RHEA-COMP:14527"/>
        <dbReference type="Rhea" id="RHEA-COMP:17342"/>
        <dbReference type="ChEBI" id="CHEBI:33019"/>
        <dbReference type="ChEBI" id="CHEBI:61557"/>
        <dbReference type="ChEBI" id="CHEBI:140395"/>
        <dbReference type="EC" id="2.7.7.6"/>
    </reaction>
</comment>
<evidence type="ECO:0000256" key="11">
    <source>
        <dbReference type="ARBA" id="ARBA00023163"/>
    </source>
</evidence>
<dbReference type="Gene3D" id="2.40.50.150">
    <property type="match status" value="1"/>
</dbReference>
<name>Q74MN2_NANEQ</name>
<keyword evidence="4 13" id="KW-0240">DNA-directed RNA polymerase</keyword>
<keyword evidence="8" id="KW-0479">Metal-binding</keyword>
<dbReference type="InterPro" id="IPR007121">
    <property type="entry name" value="RNA_pol_bsu_CS"/>
</dbReference>
<dbReference type="EnsemblBacteria" id="AAR39011">
    <property type="protein sequence ID" value="AAR39011"/>
    <property type="gene ID" value="NEQ156"/>
</dbReference>
<keyword evidence="11 13" id="KW-0804">Transcription</keyword>
<evidence type="ECO:0000256" key="12">
    <source>
        <dbReference type="ARBA" id="ARBA00048552"/>
    </source>
</evidence>
<keyword evidence="7 13" id="KW-0548">Nucleotidyltransferase</keyword>
<dbReference type="GO" id="GO:0005737">
    <property type="term" value="C:cytoplasm"/>
    <property type="evidence" value="ECO:0007669"/>
    <property type="project" value="UniProtKB-SubCell"/>
</dbReference>
<evidence type="ECO:0000256" key="7">
    <source>
        <dbReference type="ARBA" id="ARBA00022695"/>
    </source>
</evidence>
<evidence type="ECO:0000313" key="18">
    <source>
        <dbReference type="EMBL" id="AAR39011.1"/>
    </source>
</evidence>
<dbReference type="InterPro" id="IPR015712">
    <property type="entry name" value="DNA-dir_RNA_pol_su2"/>
</dbReference>
<keyword evidence="6 13" id="KW-0808">Transferase</keyword>
<evidence type="ECO:0000256" key="5">
    <source>
        <dbReference type="ARBA" id="ARBA00022490"/>
    </source>
</evidence>
<evidence type="ECO:0000256" key="1">
    <source>
        <dbReference type="ARBA" id="ARBA00001947"/>
    </source>
</evidence>
<dbReference type="Proteomes" id="UP000000578">
    <property type="component" value="Chromosome"/>
</dbReference>
<evidence type="ECO:0000256" key="2">
    <source>
        <dbReference type="ARBA" id="ARBA00004496"/>
    </source>
</evidence>
<dbReference type="GO" id="GO:0003677">
    <property type="term" value="F:DNA binding"/>
    <property type="evidence" value="ECO:0007669"/>
    <property type="project" value="UniProtKB-KW"/>
</dbReference>
<dbReference type="Gene3D" id="3.90.1800.10">
    <property type="entry name" value="RNA polymerase alpha subunit dimerisation domain"/>
    <property type="match status" value="1"/>
</dbReference>
<sequence length="603" mass="67950">MVGDIYLNGKYIGKTDNPEKFVQEFRKKRRLGYLPETVNIYLDEQNDIYIYTDGGRIVRPLIVVENGKPKLTQKHIELLAQGKLKWDDLVKQGIIEYLDAAEEENAYIALDIEDLTPEHTHLEIGPQVILGILSAAVPYARFNQSARLNRGERTQRQALGLYSVAYPLRFESDVHVAQTLQKPLVRTIVHDLIRFDERPAGYNMVVAVMAYEGYNTQDALVINRNAIDFGFTRTMYFRPYEAVERKYALGLSDEITVPSPDVRGYKGEKHYRHLESDGIVYPEAEVKGKDVLIGRISPPRFLEGGELALLGAATLQKRDSSITVRSEEEGIVDSVLVTEGEDSNLKVRVRIRMERPTEIGDKFSSRHGQKGVIGLIVPPSDMPFTASGIVPDLIFNPHGLPSRMTIGQIIELVAGKVASLRGKAVDGTPWEEEPVEDLRKQLLRLGFREDGTETMYDPITGEEYKVKIFVGVMWYHKLKFLAANKLHARARGPMAILTRQPTEGKSREGGLRFGEMETDVILSHGAAISLYERFGSDLVKVPVCEKCGAIAIENKEKGTAYCPVCGETEKISYVEMSYAFKLFLDELTSLGIWPRLRLKHKFD</sequence>